<feature type="compositionally biased region" description="Basic and acidic residues" evidence="15">
    <location>
        <begin position="53"/>
        <end position="63"/>
    </location>
</feature>
<keyword evidence="5 14" id="KW-0547">Nucleotide-binding</keyword>
<evidence type="ECO:0000256" key="4">
    <source>
        <dbReference type="ARBA" id="ARBA00022723"/>
    </source>
</evidence>
<dbReference type="GeneTree" id="ENSGT00390000007227"/>
<evidence type="ECO:0000256" key="14">
    <source>
        <dbReference type="HAMAP-Rule" id="MF_03159"/>
    </source>
</evidence>
<evidence type="ECO:0000313" key="17">
    <source>
        <dbReference type="Ensembl" id="ENSFCTP00005017637.1"/>
    </source>
</evidence>
<evidence type="ECO:0000256" key="6">
    <source>
        <dbReference type="ARBA" id="ARBA00022857"/>
    </source>
</evidence>
<evidence type="ECO:0000256" key="11">
    <source>
        <dbReference type="ARBA" id="ARBA00023235"/>
    </source>
</evidence>
<comment type="subcellular location">
    <subcellularLocation>
        <location evidence="14">Mitochondrion</location>
    </subcellularLocation>
    <subcellularLocation>
        <location evidence="14">Secreted</location>
    </subcellularLocation>
    <text evidence="14">In sperm, secretion gradually increases during capacitation.</text>
</comment>
<dbReference type="NCBIfam" id="TIGR00197">
    <property type="entry name" value="yjeF_nterm"/>
    <property type="match status" value="1"/>
</dbReference>
<dbReference type="Gene3D" id="3.40.50.10260">
    <property type="entry name" value="YjeF N-terminal domain"/>
    <property type="match status" value="1"/>
</dbReference>
<dbReference type="Ensembl" id="ENSFCTT00005027171.1">
    <property type="protein sequence ID" value="ENSFCTP00005017637.1"/>
    <property type="gene ID" value="ENSFCTG00005009732.1"/>
</dbReference>
<feature type="compositionally biased region" description="Low complexity" evidence="15">
    <location>
        <begin position="81"/>
        <end position="100"/>
    </location>
</feature>
<dbReference type="SUPFAM" id="SSF64153">
    <property type="entry name" value="YjeF N-terminal domain-like"/>
    <property type="match status" value="1"/>
</dbReference>
<proteinExistence type="inferred from homology"/>
<comment type="PTM">
    <text evidence="14">Undergoes physiological phosphorylation during sperm capacitation, downstream to PKA activation.</text>
</comment>
<feature type="binding site" evidence="14">
    <location>
        <position position="331"/>
    </location>
    <ligand>
        <name>(6S)-NADPHX</name>
        <dbReference type="ChEBI" id="CHEBI:64076"/>
    </ligand>
</feature>
<evidence type="ECO:0000256" key="15">
    <source>
        <dbReference type="SAM" id="MobiDB-lite"/>
    </source>
</evidence>
<dbReference type="EC" id="5.1.99.6" evidence="14"/>
<dbReference type="HAMAP" id="MF_01966">
    <property type="entry name" value="NADHX_epimerase"/>
    <property type="match status" value="1"/>
</dbReference>
<protein>
    <recommendedName>
        <fullName evidence="14">NAD(P)H-hydrate epimerase</fullName>
        <ecNumber evidence="14">5.1.99.6</ecNumber>
    </recommendedName>
    <alternativeName>
        <fullName evidence="14">Apolipoprotein A-I-binding protein</fullName>
        <shortName evidence="14">AI-BP</shortName>
    </alternativeName>
    <alternativeName>
        <fullName evidence="14">NAD(P)HX epimerase</fullName>
    </alternativeName>
</protein>
<evidence type="ECO:0000256" key="7">
    <source>
        <dbReference type="ARBA" id="ARBA00022946"/>
    </source>
</evidence>
<comment type="catalytic activity">
    <reaction evidence="1 14">
        <text>(6R)-NADHX = (6S)-NADHX</text>
        <dbReference type="Rhea" id="RHEA:32215"/>
        <dbReference type="ChEBI" id="CHEBI:64074"/>
        <dbReference type="ChEBI" id="CHEBI:64075"/>
        <dbReference type="EC" id="5.1.99.6"/>
    </reaction>
</comment>
<reference evidence="17" key="3">
    <citation type="submission" date="2025-09" db="UniProtKB">
        <authorList>
            <consortium name="Ensembl"/>
        </authorList>
    </citation>
    <scope>IDENTIFICATION</scope>
    <source>
        <strain evidence="17">breed Abyssinian</strain>
    </source>
</reference>
<evidence type="ECO:0000256" key="12">
    <source>
        <dbReference type="ARBA" id="ARBA00045765"/>
    </source>
</evidence>
<evidence type="ECO:0000256" key="10">
    <source>
        <dbReference type="ARBA" id="ARBA00023128"/>
    </source>
</evidence>
<comment type="function">
    <text evidence="12 14">Catalyzes the epimerization of the S- and R-forms of NAD(P)HX, a damaged form of NAD(P)H that is a result of enzymatic or heat-dependent hydration. This is a prerequisite for the S-specific NAD(P)H-hydrate dehydratase to allow the repair of both epimers of NAD(P)HX. Accelerates cholesterol efflux from endothelial cells to high-density lipoprotein (HDL) and thereby regulates angiogenesis.</text>
</comment>
<gene>
    <name evidence="17" type="primary">NAXE</name>
    <name evidence="14" type="synonym">AIBP</name>
    <name evidence="14" type="synonym">APOA1BP</name>
</gene>
<keyword evidence="6" id="KW-0521">NADP</keyword>
<dbReference type="PROSITE" id="PS51385">
    <property type="entry name" value="YJEF_N"/>
    <property type="match status" value="1"/>
</dbReference>
<comment type="similarity">
    <text evidence="14">Belongs to the NnrE/AIBP family.</text>
</comment>
<keyword evidence="8 14" id="KW-0630">Potassium</keyword>
<feature type="binding site" evidence="14">
    <location>
        <begin position="232"/>
        <end position="236"/>
    </location>
    <ligand>
        <name>(6S)-NADPHX</name>
        <dbReference type="ChEBI" id="CHEBI:64076"/>
    </ligand>
</feature>
<dbReference type="PANTHER" id="PTHR13232:SF11">
    <property type="entry name" value="NAD(P)H-HYDRATE EPIMERASE"/>
    <property type="match status" value="1"/>
</dbReference>
<dbReference type="InterPro" id="IPR032976">
    <property type="entry name" value="YJEFN_prot_NAXE-like"/>
</dbReference>
<organism evidence="17 18">
    <name type="scientific">Felis catus</name>
    <name type="common">Cat</name>
    <name type="synonym">Felis silvestris catus</name>
    <dbReference type="NCBI Taxonomy" id="9685"/>
    <lineage>
        <taxon>Eukaryota</taxon>
        <taxon>Metazoa</taxon>
        <taxon>Chordata</taxon>
        <taxon>Craniata</taxon>
        <taxon>Vertebrata</taxon>
        <taxon>Euteleostomi</taxon>
        <taxon>Mammalia</taxon>
        <taxon>Eutheria</taxon>
        <taxon>Laurasiatheria</taxon>
        <taxon>Carnivora</taxon>
        <taxon>Feliformia</taxon>
        <taxon>Felidae</taxon>
        <taxon>Felinae</taxon>
        <taxon>Felis</taxon>
    </lineage>
</organism>
<feature type="domain" description="YjeF N-terminal" evidence="16">
    <location>
        <begin position="178"/>
        <end position="388"/>
    </location>
</feature>
<feature type="binding site" evidence="14">
    <location>
        <position position="233"/>
    </location>
    <ligand>
        <name>K(+)</name>
        <dbReference type="ChEBI" id="CHEBI:29103"/>
    </ligand>
</feature>
<accession>A0ABI7X5R1</accession>
<evidence type="ECO:0000256" key="1">
    <source>
        <dbReference type="ARBA" id="ARBA00000013"/>
    </source>
</evidence>
<dbReference type="Proteomes" id="UP000823872">
    <property type="component" value="Chromosome F1"/>
</dbReference>
<dbReference type="PANTHER" id="PTHR13232">
    <property type="entry name" value="NAD(P)H-HYDRATE EPIMERASE"/>
    <property type="match status" value="1"/>
</dbReference>
<comment type="cofactor">
    <cofactor evidence="14">
        <name>K(+)</name>
        <dbReference type="ChEBI" id="CHEBI:29103"/>
    </cofactor>
    <text evidence="14">Binds 1 potassium ion per subunit.</text>
</comment>
<evidence type="ECO:0000313" key="18">
    <source>
        <dbReference type="Proteomes" id="UP000823872"/>
    </source>
</evidence>
<keyword evidence="4 14" id="KW-0479">Metal-binding</keyword>
<feature type="compositionally biased region" description="Low complexity" evidence="15">
    <location>
        <begin position="15"/>
        <end position="44"/>
    </location>
</feature>
<reference evidence="17 18" key="1">
    <citation type="submission" date="2021-02" db="EMBL/GenBank/DDBJ databases">
        <title>Safari Cat Assemblies.</title>
        <authorList>
            <person name="Bredemeyer K.R."/>
            <person name="Murphy W.J."/>
        </authorList>
    </citation>
    <scope>NUCLEOTIDE SEQUENCE [LARGE SCALE GENOMIC DNA]</scope>
</reference>
<keyword evidence="9 14" id="KW-0520">NAD</keyword>
<keyword evidence="3 14" id="KW-0964">Secreted</keyword>
<evidence type="ECO:0000259" key="16">
    <source>
        <dbReference type="PROSITE" id="PS51385"/>
    </source>
</evidence>
<keyword evidence="18" id="KW-1185">Reference proteome</keyword>
<evidence type="ECO:0000256" key="2">
    <source>
        <dbReference type="ARBA" id="ARBA00000909"/>
    </source>
</evidence>
<keyword evidence="7" id="KW-0809">Transit peptide</keyword>
<comment type="subunit">
    <text evidence="13 14">Homodimer. Interacts with APOA1 and APOA2.</text>
</comment>
<feature type="region of interest" description="Disordered" evidence="15">
    <location>
        <begin position="15"/>
        <end position="108"/>
    </location>
</feature>
<evidence type="ECO:0000256" key="5">
    <source>
        <dbReference type="ARBA" id="ARBA00022741"/>
    </source>
</evidence>
<comment type="caution">
    <text evidence="14">Lacks conserved residue(s) required for the propagation of feature annotation.</text>
</comment>
<dbReference type="InterPro" id="IPR036652">
    <property type="entry name" value="YjeF_N_dom_sf"/>
</dbReference>
<sequence>MHPQLVRARAALWAGPARRPATAHAAASEALRPQGTRGQASARSRGGGTSRDPASRGRGERRACAGRGGRGARRELHEGPAGAAGVRSAGRRFAPAARPGPGRGLPREASLVGDAAAAVGRPRGPGAHGEPGGEVLEVGEARAGSLRGGGRDWGGRAPALRAPWGGTQAVGVRSQEEAQAVDEELFNEYQFSVDQLMELAGLSCATAIAKAYPPKSMSRSPPTVLVICGPGNNGGDGLVCARHLKLFGYQPTIYYPKRPNKPLFGALVTQCQKMDIPFLGEMPPEPMLIDELYELVVDAIFGFSFKGDVREPFRSVLGVLSGLTVPIASIDIPSGWDVEKGNSGGIQPDLLISLTAPKKSASHFTGRYHYLGGRFVPPALEKKYQLNLPPYPDTECVYRLQ</sequence>
<feature type="binding site" evidence="14">
    <location>
        <begin position="302"/>
        <end position="308"/>
    </location>
    <ligand>
        <name>(6S)-NADPHX</name>
        <dbReference type="ChEBI" id="CHEBI:64076"/>
    </ligand>
</feature>
<dbReference type="Pfam" id="PF03853">
    <property type="entry name" value="YjeF_N"/>
    <property type="match status" value="1"/>
</dbReference>
<evidence type="ECO:0000256" key="9">
    <source>
        <dbReference type="ARBA" id="ARBA00023027"/>
    </source>
</evidence>
<keyword evidence="11 14" id="KW-0413">Isomerase</keyword>
<name>A0ABI7X5R1_FELCA</name>
<evidence type="ECO:0000256" key="13">
    <source>
        <dbReference type="ARBA" id="ARBA00046485"/>
    </source>
</evidence>
<feature type="binding site" evidence="14">
    <location>
        <position position="334"/>
    </location>
    <ligand>
        <name>K(+)</name>
        <dbReference type="ChEBI" id="CHEBI:29103"/>
    </ligand>
</feature>
<keyword evidence="10 14" id="KW-0496">Mitochondrion</keyword>
<comment type="catalytic activity">
    <reaction evidence="2 14">
        <text>(6R)-NADPHX = (6S)-NADPHX</text>
        <dbReference type="Rhea" id="RHEA:32227"/>
        <dbReference type="ChEBI" id="CHEBI:64076"/>
        <dbReference type="ChEBI" id="CHEBI:64077"/>
        <dbReference type="EC" id="5.1.99.6"/>
    </reaction>
</comment>
<feature type="binding site" evidence="14">
    <location>
        <position position="298"/>
    </location>
    <ligand>
        <name>K(+)</name>
        <dbReference type="ChEBI" id="CHEBI:29103"/>
    </ligand>
</feature>
<reference evidence="17" key="2">
    <citation type="submission" date="2025-08" db="UniProtKB">
        <authorList>
            <consortium name="Ensembl"/>
        </authorList>
    </citation>
    <scope>IDENTIFICATION</scope>
    <source>
        <strain evidence="17">breed Abyssinian</strain>
    </source>
</reference>
<evidence type="ECO:0000256" key="3">
    <source>
        <dbReference type="ARBA" id="ARBA00022525"/>
    </source>
</evidence>
<dbReference type="InterPro" id="IPR004443">
    <property type="entry name" value="YjeF_N_dom"/>
</dbReference>
<evidence type="ECO:0000256" key="8">
    <source>
        <dbReference type="ARBA" id="ARBA00022958"/>
    </source>
</evidence>